<gene>
    <name evidence="1" type="ORF">PPRIM_AZ9-3.1.T1250131</name>
</gene>
<dbReference type="Proteomes" id="UP000688137">
    <property type="component" value="Unassembled WGS sequence"/>
</dbReference>
<evidence type="ECO:0000313" key="2">
    <source>
        <dbReference type="Proteomes" id="UP000688137"/>
    </source>
</evidence>
<accession>A0A8S1PQH5</accession>
<proteinExistence type="predicted"/>
<evidence type="ECO:0000313" key="1">
    <source>
        <dbReference type="EMBL" id="CAD8104909.1"/>
    </source>
</evidence>
<organism evidence="1 2">
    <name type="scientific">Paramecium primaurelia</name>
    <dbReference type="NCBI Taxonomy" id="5886"/>
    <lineage>
        <taxon>Eukaryota</taxon>
        <taxon>Sar</taxon>
        <taxon>Alveolata</taxon>
        <taxon>Ciliophora</taxon>
        <taxon>Intramacronucleata</taxon>
        <taxon>Oligohymenophorea</taxon>
        <taxon>Peniculida</taxon>
        <taxon>Parameciidae</taxon>
        <taxon>Paramecium</taxon>
    </lineage>
</organism>
<dbReference type="EMBL" id="CAJJDM010000128">
    <property type="protein sequence ID" value="CAD8104909.1"/>
    <property type="molecule type" value="Genomic_DNA"/>
</dbReference>
<dbReference type="AlphaFoldDB" id="A0A8S1PQH5"/>
<reference evidence="1" key="1">
    <citation type="submission" date="2021-01" db="EMBL/GenBank/DDBJ databases">
        <authorList>
            <consortium name="Genoscope - CEA"/>
            <person name="William W."/>
        </authorList>
    </citation>
    <scope>NUCLEOTIDE SEQUENCE</scope>
</reference>
<keyword evidence="2" id="KW-1185">Reference proteome</keyword>
<sequence length="175" mass="20601">MPPNKEEIDLNSLPPLKHLYYSKRSELTSEHFNYLFKIKPFLLQKTKYLTAQVQVVEKVAPPKNEDKKYIKNVVKEAAEVVSIVKPKMVATEKDFLKNLIQFLMFKVFLIIDIKQIAQPEKYQDDFERMEEFVPPPPIMRLYSEKSFNYISYERKVKDEIKQSKGLSLAANPQNN</sequence>
<comment type="caution">
    <text evidence="1">The sequence shown here is derived from an EMBL/GenBank/DDBJ whole genome shotgun (WGS) entry which is preliminary data.</text>
</comment>
<name>A0A8S1PQH5_PARPR</name>
<protein>
    <submittedName>
        <fullName evidence="1">Uncharacterized protein</fullName>
    </submittedName>
</protein>